<keyword evidence="8 9" id="KW-0807">Transducer</keyword>
<evidence type="ECO:0000256" key="9">
    <source>
        <dbReference type="RuleBase" id="RU000688"/>
    </source>
</evidence>
<feature type="transmembrane region" description="Helical" evidence="10">
    <location>
        <begin position="250"/>
        <end position="269"/>
    </location>
</feature>
<evidence type="ECO:0000256" key="4">
    <source>
        <dbReference type="ARBA" id="ARBA00022989"/>
    </source>
</evidence>
<protein>
    <recommendedName>
        <fullName evidence="11">G-protein coupled receptors family 1 profile domain-containing protein</fullName>
    </recommendedName>
</protein>
<feature type="transmembrane region" description="Helical" evidence="10">
    <location>
        <begin position="108"/>
        <end position="128"/>
    </location>
</feature>
<evidence type="ECO:0000259" key="11">
    <source>
        <dbReference type="PROSITE" id="PS50262"/>
    </source>
</evidence>
<gene>
    <name evidence="12" type="ORF">CUNI_LOCUS18415</name>
</gene>
<evidence type="ECO:0000256" key="3">
    <source>
        <dbReference type="ARBA" id="ARBA00022692"/>
    </source>
</evidence>
<feature type="transmembrane region" description="Helical" evidence="10">
    <location>
        <begin position="70"/>
        <end position="88"/>
    </location>
</feature>
<keyword evidence="13" id="KW-1185">Reference proteome</keyword>
<evidence type="ECO:0000256" key="8">
    <source>
        <dbReference type="ARBA" id="ARBA00023224"/>
    </source>
</evidence>
<dbReference type="PRINTS" id="PR01012">
    <property type="entry name" value="NRPEPTIDEYR"/>
</dbReference>
<feature type="domain" description="G-protein coupled receptors family 1 profile" evidence="11">
    <location>
        <begin position="49"/>
        <end position="310"/>
    </location>
</feature>
<evidence type="ECO:0000256" key="2">
    <source>
        <dbReference type="ARBA" id="ARBA00010663"/>
    </source>
</evidence>
<sequence length="461" mass="52881">MIRRLIMLNTDGNRTLSLIDSQRDNVLPMEAKVLLIIAYSILCIISTFGNALVCYVILKNKRLHTPTNYFLANLALSDLLVTFINVPFNLAKNFLDDWPFGQIPCHIVHYSLVLTCYVSTYTLTSIALDRHRVVLKPLSRRMSTRLAMSILACIWLVAICLSLPYGIFTRVRRVTFLITTEYRRCRFLIPKDWKDLERFLTMSTFILQYCIPFTLIGIAYARIVLSLWARTHVGAVTANQQLIQARAKRRSIRLLITVVIMFAVCWLPLNMYHILTDLHPDMETFRHDSLAFFICHWIAMSSTCYNPFVYCWLNEQFRQEVKSRFYWCYKVFHKPRHSGIIDVIAMGRTNPKNLSSCCYNSIKRDNTTTTATYLLKDSTEQSSVNRNSVITKSNVGSLSVAGISAEEETHSDVTEEATQGLVVQSDMSDVCASEEEMFHPVSDISLIKLDNFELQNGRGPT</sequence>
<dbReference type="Proteomes" id="UP000678393">
    <property type="component" value="Unassembled WGS sequence"/>
</dbReference>
<dbReference type="GO" id="GO:0004983">
    <property type="term" value="F:neuropeptide Y receptor activity"/>
    <property type="evidence" value="ECO:0007669"/>
    <property type="project" value="InterPro"/>
</dbReference>
<accession>A0A8S3ZTK8</accession>
<dbReference type="Gene3D" id="1.20.1070.10">
    <property type="entry name" value="Rhodopsin 7-helix transmembrane proteins"/>
    <property type="match status" value="1"/>
</dbReference>
<keyword evidence="7 9" id="KW-0675">Receptor</keyword>
<feature type="transmembrane region" description="Helical" evidence="10">
    <location>
        <begin position="289"/>
        <end position="313"/>
    </location>
</feature>
<evidence type="ECO:0000256" key="1">
    <source>
        <dbReference type="ARBA" id="ARBA00004141"/>
    </source>
</evidence>
<reference evidence="12" key="1">
    <citation type="submission" date="2021-04" db="EMBL/GenBank/DDBJ databases">
        <authorList>
            <consortium name="Molecular Ecology Group"/>
        </authorList>
    </citation>
    <scope>NUCLEOTIDE SEQUENCE</scope>
</reference>
<feature type="transmembrane region" description="Helical" evidence="10">
    <location>
        <begin position="33"/>
        <end position="58"/>
    </location>
</feature>
<dbReference type="PROSITE" id="PS00237">
    <property type="entry name" value="G_PROTEIN_RECEP_F1_1"/>
    <property type="match status" value="1"/>
</dbReference>
<dbReference type="PRINTS" id="PR00237">
    <property type="entry name" value="GPCRRHODOPSN"/>
</dbReference>
<keyword evidence="4 10" id="KW-1133">Transmembrane helix</keyword>
<dbReference type="PANTHER" id="PTHR24235:SF29">
    <property type="entry name" value="GH23382P"/>
    <property type="match status" value="1"/>
</dbReference>
<evidence type="ECO:0000313" key="13">
    <source>
        <dbReference type="Proteomes" id="UP000678393"/>
    </source>
</evidence>
<dbReference type="GO" id="GO:0042923">
    <property type="term" value="F:neuropeptide binding"/>
    <property type="evidence" value="ECO:0007669"/>
    <property type="project" value="TreeGrafter"/>
</dbReference>
<dbReference type="Pfam" id="PF00001">
    <property type="entry name" value="7tm_1"/>
    <property type="match status" value="1"/>
</dbReference>
<evidence type="ECO:0000313" key="12">
    <source>
        <dbReference type="EMBL" id="CAG5132857.1"/>
    </source>
</evidence>
<proteinExistence type="inferred from homology"/>
<dbReference type="SUPFAM" id="SSF81321">
    <property type="entry name" value="Family A G protein-coupled receptor-like"/>
    <property type="match status" value="1"/>
</dbReference>
<dbReference type="InterPro" id="IPR017452">
    <property type="entry name" value="GPCR_Rhodpsn_7TM"/>
</dbReference>
<keyword evidence="3 9" id="KW-0812">Transmembrane</keyword>
<evidence type="ECO:0000256" key="10">
    <source>
        <dbReference type="SAM" id="Phobius"/>
    </source>
</evidence>
<dbReference type="PROSITE" id="PS50262">
    <property type="entry name" value="G_PROTEIN_RECEP_F1_2"/>
    <property type="match status" value="1"/>
</dbReference>
<keyword evidence="6 10" id="KW-0472">Membrane</keyword>
<dbReference type="AlphaFoldDB" id="A0A8S3ZTK8"/>
<dbReference type="EMBL" id="CAJHNH020005702">
    <property type="protein sequence ID" value="CAG5132857.1"/>
    <property type="molecule type" value="Genomic_DNA"/>
</dbReference>
<dbReference type="InterPro" id="IPR000276">
    <property type="entry name" value="GPCR_Rhodpsn"/>
</dbReference>
<comment type="subcellular location">
    <subcellularLocation>
        <location evidence="1">Membrane</location>
        <topology evidence="1">Multi-pass membrane protein</topology>
    </subcellularLocation>
</comment>
<dbReference type="GO" id="GO:0005886">
    <property type="term" value="C:plasma membrane"/>
    <property type="evidence" value="ECO:0007669"/>
    <property type="project" value="TreeGrafter"/>
</dbReference>
<comment type="similarity">
    <text evidence="2 9">Belongs to the G-protein coupled receptor 1 family.</text>
</comment>
<name>A0A8S3ZTK8_9EUPU</name>
<organism evidence="12 13">
    <name type="scientific">Candidula unifasciata</name>
    <dbReference type="NCBI Taxonomy" id="100452"/>
    <lineage>
        <taxon>Eukaryota</taxon>
        <taxon>Metazoa</taxon>
        <taxon>Spiralia</taxon>
        <taxon>Lophotrochozoa</taxon>
        <taxon>Mollusca</taxon>
        <taxon>Gastropoda</taxon>
        <taxon>Heterobranchia</taxon>
        <taxon>Euthyneura</taxon>
        <taxon>Panpulmonata</taxon>
        <taxon>Eupulmonata</taxon>
        <taxon>Stylommatophora</taxon>
        <taxon>Helicina</taxon>
        <taxon>Helicoidea</taxon>
        <taxon>Geomitridae</taxon>
        <taxon>Candidula</taxon>
    </lineage>
</organism>
<dbReference type="GO" id="GO:0043005">
    <property type="term" value="C:neuron projection"/>
    <property type="evidence" value="ECO:0007669"/>
    <property type="project" value="TreeGrafter"/>
</dbReference>
<feature type="transmembrane region" description="Helical" evidence="10">
    <location>
        <begin position="149"/>
        <end position="168"/>
    </location>
</feature>
<dbReference type="InterPro" id="IPR000611">
    <property type="entry name" value="NPY_rcpt"/>
</dbReference>
<evidence type="ECO:0000256" key="7">
    <source>
        <dbReference type="ARBA" id="ARBA00023170"/>
    </source>
</evidence>
<keyword evidence="5 9" id="KW-0297">G-protein coupled receptor</keyword>
<dbReference type="OrthoDB" id="10037617at2759"/>
<dbReference type="PANTHER" id="PTHR24235">
    <property type="entry name" value="NEUROPEPTIDE Y RECEPTOR"/>
    <property type="match status" value="1"/>
</dbReference>
<dbReference type="SMART" id="SM01381">
    <property type="entry name" value="7TM_GPCR_Srsx"/>
    <property type="match status" value="1"/>
</dbReference>
<evidence type="ECO:0000256" key="6">
    <source>
        <dbReference type="ARBA" id="ARBA00023136"/>
    </source>
</evidence>
<evidence type="ECO:0000256" key="5">
    <source>
        <dbReference type="ARBA" id="ARBA00023040"/>
    </source>
</evidence>
<feature type="transmembrane region" description="Helical" evidence="10">
    <location>
        <begin position="206"/>
        <end position="229"/>
    </location>
</feature>
<comment type="caution">
    <text evidence="12">The sequence shown here is derived from an EMBL/GenBank/DDBJ whole genome shotgun (WGS) entry which is preliminary data.</text>
</comment>